<dbReference type="GO" id="GO:0010181">
    <property type="term" value="F:FMN binding"/>
    <property type="evidence" value="ECO:0007669"/>
    <property type="project" value="UniProtKB-UniRule"/>
</dbReference>
<evidence type="ECO:0000256" key="10">
    <source>
        <dbReference type="ARBA" id="ARBA00025810"/>
    </source>
</evidence>
<comment type="function">
    <text evidence="11">Involved in the biosynthesis of isoprenoids. Catalyzes the 1,3-allylic rearrangement of the homoallylic substrate isopentenyl (IPP) to its allylic isomer, dimethylallyl diphosphate (DMAPP).</text>
</comment>
<dbReference type="EC" id="5.3.3.2" evidence="11"/>
<feature type="domain" description="FMN-dependent dehydrogenase" evidence="12">
    <location>
        <begin position="167"/>
        <end position="324"/>
    </location>
</feature>
<dbReference type="GO" id="GO:0008299">
    <property type="term" value="P:isoprenoid biosynthetic process"/>
    <property type="evidence" value="ECO:0007669"/>
    <property type="project" value="UniProtKB-UniRule"/>
</dbReference>
<sequence length="350" mass="37536">MSRAKRKLDHISHALKTGQKQDTGFGDIRFIHQSLPNTNVDNVSLTAYFGELKVSSPIFINAMTGGGGAVTEKINSQLAELACILDIPLAVGSQMAAIKDPAEKNSYQIVRKKNPRGVIFANIGSEATIDQAKACVDMLEANCLQVHLNVIQELVMPEGDRHFEGALSRVEKIANHVNVPVIVKEVGFGMSMETIKKIVSTGVSIVDIGGFGGTNFSKIENERRLSPYSFFDDWGIPTAISIAEARNAAENITIAASGGIQTALDVAKALALGANVAGLAGKVLQWLTANGLEFTLEKINGMLYELKLILAALGAEDISALQRTPLVIHGNTLSWLKQRGINADDYALRG</sequence>
<dbReference type="EMBL" id="FNPI01000004">
    <property type="protein sequence ID" value="SDY86411.1"/>
    <property type="molecule type" value="Genomic_DNA"/>
</dbReference>
<dbReference type="InterPro" id="IPR011179">
    <property type="entry name" value="IPdP_isomerase"/>
</dbReference>
<name>A0A1H3NBS5_9BACI</name>
<evidence type="ECO:0000256" key="9">
    <source>
        <dbReference type="ARBA" id="ARBA00023235"/>
    </source>
</evidence>
<feature type="binding site" evidence="11">
    <location>
        <position position="153"/>
    </location>
    <ligand>
        <name>Mg(2+)</name>
        <dbReference type="ChEBI" id="CHEBI:18420"/>
    </ligand>
</feature>
<comment type="cofactor">
    <cofactor evidence="11">
        <name>Mg(2+)</name>
        <dbReference type="ChEBI" id="CHEBI:18420"/>
    </cofactor>
</comment>
<dbReference type="GO" id="GO:0070402">
    <property type="term" value="F:NADPH binding"/>
    <property type="evidence" value="ECO:0007669"/>
    <property type="project" value="UniProtKB-UniRule"/>
</dbReference>
<keyword evidence="6 11" id="KW-0460">Magnesium</keyword>
<dbReference type="PIRSF" id="PIRSF003314">
    <property type="entry name" value="IPP_isomerase"/>
    <property type="match status" value="1"/>
</dbReference>
<keyword evidence="14" id="KW-1185">Reference proteome</keyword>
<evidence type="ECO:0000313" key="13">
    <source>
        <dbReference type="EMBL" id="SDY86411.1"/>
    </source>
</evidence>
<comment type="similarity">
    <text evidence="11">Belongs to the IPP isomerase type 2 family.</text>
</comment>
<keyword evidence="3 11" id="KW-0285">Flavoprotein</keyword>
<dbReference type="AlphaFoldDB" id="A0A1H3NBS5"/>
<feature type="binding site" evidence="11">
    <location>
        <begin position="62"/>
        <end position="64"/>
    </location>
    <ligand>
        <name>FMN</name>
        <dbReference type="ChEBI" id="CHEBI:58210"/>
    </ligand>
</feature>
<reference evidence="14" key="1">
    <citation type="submission" date="2016-10" db="EMBL/GenBank/DDBJ databases">
        <authorList>
            <person name="Varghese N."/>
            <person name="Submissions S."/>
        </authorList>
    </citation>
    <scope>NUCLEOTIDE SEQUENCE [LARGE SCALE GENOMIC DNA]</scope>
    <source>
        <strain evidence="14">SP</strain>
    </source>
</reference>
<dbReference type="Proteomes" id="UP000198935">
    <property type="component" value="Unassembled WGS sequence"/>
</dbReference>
<dbReference type="HAMAP" id="MF_00354">
    <property type="entry name" value="Idi_2"/>
    <property type="match status" value="1"/>
</dbReference>
<dbReference type="SUPFAM" id="SSF51395">
    <property type="entry name" value="FMN-linked oxidoreductases"/>
    <property type="match status" value="1"/>
</dbReference>
<feature type="binding site" evidence="11">
    <location>
        <begin position="6"/>
        <end position="7"/>
    </location>
    <ligand>
        <name>substrate</name>
    </ligand>
</feature>
<evidence type="ECO:0000259" key="12">
    <source>
        <dbReference type="Pfam" id="PF01070"/>
    </source>
</evidence>
<evidence type="ECO:0000256" key="2">
    <source>
        <dbReference type="ARBA" id="ARBA00022490"/>
    </source>
</evidence>
<evidence type="ECO:0000256" key="8">
    <source>
        <dbReference type="ARBA" id="ARBA00023229"/>
    </source>
</evidence>
<accession>A0A1H3NBS5</accession>
<comment type="cofactor">
    <cofactor evidence="11">
        <name>NADPH</name>
        <dbReference type="ChEBI" id="CHEBI:57783"/>
    </cofactor>
</comment>
<comment type="subcellular location">
    <subcellularLocation>
        <location evidence="11">Cytoplasm</location>
    </subcellularLocation>
</comment>
<proteinExistence type="inferred from homology"/>
<evidence type="ECO:0000256" key="1">
    <source>
        <dbReference type="ARBA" id="ARBA00001917"/>
    </source>
</evidence>
<protein>
    <recommendedName>
        <fullName evidence="11">Isopentenyl-diphosphate delta-isomerase</fullName>
        <shortName evidence="11">IPP isomerase</shortName>
        <ecNumber evidence="11">5.3.3.2</ecNumber>
    </recommendedName>
    <alternativeName>
        <fullName evidence="11">Isopentenyl diphosphate:dimethylallyl diphosphate isomerase</fullName>
    </alternativeName>
    <alternativeName>
        <fullName evidence="11">Isopentenyl pyrophosphate isomerase</fullName>
    </alternativeName>
    <alternativeName>
        <fullName evidence="11">Type 2 isopentenyl diphosphate isomerase</fullName>
        <shortName evidence="11">IDI-2</shortName>
    </alternativeName>
</protein>
<keyword evidence="8 11" id="KW-0414">Isoprene biosynthesis</keyword>
<dbReference type="PANTHER" id="PTHR43665:SF1">
    <property type="entry name" value="ISOPENTENYL-DIPHOSPHATE DELTA-ISOMERASE"/>
    <property type="match status" value="1"/>
</dbReference>
<comment type="catalytic activity">
    <reaction evidence="11">
        <text>isopentenyl diphosphate = dimethylallyl diphosphate</text>
        <dbReference type="Rhea" id="RHEA:23284"/>
        <dbReference type="ChEBI" id="CHEBI:57623"/>
        <dbReference type="ChEBI" id="CHEBI:128769"/>
        <dbReference type="EC" id="5.3.3.2"/>
    </reaction>
</comment>
<gene>
    <name evidence="11" type="primary">fni</name>
    <name evidence="13" type="ORF">SAMN05421736_10422</name>
</gene>
<keyword evidence="9 11" id="KW-0413">Isomerase</keyword>
<feature type="binding site" evidence="11">
    <location>
        <position position="152"/>
    </location>
    <ligand>
        <name>substrate</name>
    </ligand>
</feature>
<comment type="subunit">
    <text evidence="10 11">Homooctamer. Dimer of tetramers.</text>
</comment>
<feature type="binding site" evidence="11">
    <location>
        <position position="214"/>
    </location>
    <ligand>
        <name>FMN</name>
        <dbReference type="ChEBI" id="CHEBI:58210"/>
    </ligand>
</feature>
<comment type="caution">
    <text evidence="11">Lacks conserved residue(s) required for the propagation of feature annotation.</text>
</comment>
<dbReference type="GO" id="GO:0000287">
    <property type="term" value="F:magnesium ion binding"/>
    <property type="evidence" value="ECO:0007669"/>
    <property type="project" value="UniProtKB-UniRule"/>
</dbReference>
<evidence type="ECO:0000256" key="11">
    <source>
        <dbReference type="HAMAP-Rule" id="MF_00354"/>
    </source>
</evidence>
<dbReference type="GO" id="GO:0004452">
    <property type="term" value="F:isopentenyl-diphosphate delta-isomerase activity"/>
    <property type="evidence" value="ECO:0007669"/>
    <property type="project" value="UniProtKB-UniRule"/>
</dbReference>
<keyword evidence="2 11" id="KW-0963">Cytoplasm</keyword>
<evidence type="ECO:0000256" key="6">
    <source>
        <dbReference type="ARBA" id="ARBA00022842"/>
    </source>
</evidence>
<comment type="cofactor">
    <cofactor evidence="1 11">
        <name>FMN</name>
        <dbReference type="ChEBI" id="CHEBI:58210"/>
    </cofactor>
</comment>
<dbReference type="GO" id="GO:0016491">
    <property type="term" value="F:oxidoreductase activity"/>
    <property type="evidence" value="ECO:0007669"/>
    <property type="project" value="InterPro"/>
</dbReference>
<dbReference type="Gene3D" id="3.20.20.70">
    <property type="entry name" value="Aldolase class I"/>
    <property type="match status" value="1"/>
</dbReference>
<dbReference type="CDD" id="cd02811">
    <property type="entry name" value="IDI-2_FMN"/>
    <property type="match status" value="1"/>
</dbReference>
<evidence type="ECO:0000256" key="5">
    <source>
        <dbReference type="ARBA" id="ARBA00022723"/>
    </source>
</evidence>
<evidence type="ECO:0000313" key="14">
    <source>
        <dbReference type="Proteomes" id="UP000198935"/>
    </source>
</evidence>
<dbReference type="PANTHER" id="PTHR43665">
    <property type="entry name" value="ISOPENTENYL-DIPHOSPHATE DELTA-ISOMERASE"/>
    <property type="match status" value="1"/>
</dbReference>
<feature type="binding site" evidence="11">
    <location>
        <begin position="280"/>
        <end position="281"/>
    </location>
    <ligand>
        <name>FMN</name>
        <dbReference type="ChEBI" id="CHEBI:58210"/>
    </ligand>
</feature>
<feature type="binding site" evidence="11">
    <location>
        <position position="184"/>
    </location>
    <ligand>
        <name>FMN</name>
        <dbReference type="ChEBI" id="CHEBI:58210"/>
    </ligand>
</feature>
<dbReference type="OrthoDB" id="9795032at2"/>
<evidence type="ECO:0000256" key="7">
    <source>
        <dbReference type="ARBA" id="ARBA00022857"/>
    </source>
</evidence>
<dbReference type="InterPro" id="IPR000262">
    <property type="entry name" value="FMN-dep_DH"/>
</dbReference>
<dbReference type="Pfam" id="PF01070">
    <property type="entry name" value="FMN_dh"/>
    <property type="match status" value="1"/>
</dbReference>
<feature type="binding site" evidence="11">
    <location>
        <position position="93"/>
    </location>
    <ligand>
        <name>FMN</name>
        <dbReference type="ChEBI" id="CHEBI:58210"/>
    </ligand>
</feature>
<dbReference type="NCBIfam" id="TIGR02151">
    <property type="entry name" value="IPP_isom_2"/>
    <property type="match status" value="1"/>
</dbReference>
<evidence type="ECO:0000256" key="3">
    <source>
        <dbReference type="ARBA" id="ARBA00022630"/>
    </source>
</evidence>
<feature type="binding site" evidence="11">
    <location>
        <position position="122"/>
    </location>
    <ligand>
        <name>FMN</name>
        <dbReference type="ChEBI" id="CHEBI:58210"/>
    </ligand>
</feature>
<dbReference type="InterPro" id="IPR013785">
    <property type="entry name" value="Aldolase_TIM"/>
</dbReference>
<dbReference type="STRING" id="1503961.SAMN05421736_10422"/>
<keyword evidence="7 11" id="KW-0521">NADP</keyword>
<dbReference type="GO" id="GO:0005737">
    <property type="term" value="C:cytoplasm"/>
    <property type="evidence" value="ECO:0007669"/>
    <property type="project" value="UniProtKB-SubCell"/>
</dbReference>
<keyword evidence="5 11" id="KW-0479">Metal-binding</keyword>
<organism evidence="13 14">
    <name type="scientific">Evansella caseinilytica</name>
    <dbReference type="NCBI Taxonomy" id="1503961"/>
    <lineage>
        <taxon>Bacteria</taxon>
        <taxon>Bacillati</taxon>
        <taxon>Bacillota</taxon>
        <taxon>Bacilli</taxon>
        <taxon>Bacillales</taxon>
        <taxon>Bacillaceae</taxon>
        <taxon>Evansella</taxon>
    </lineage>
</organism>
<evidence type="ECO:0000256" key="4">
    <source>
        <dbReference type="ARBA" id="ARBA00022643"/>
    </source>
</evidence>
<keyword evidence="4 11" id="KW-0288">FMN</keyword>